<evidence type="ECO:0008006" key="3">
    <source>
        <dbReference type="Google" id="ProtNLM"/>
    </source>
</evidence>
<accession>A0A366EMP9</accession>
<protein>
    <recommendedName>
        <fullName evidence="3">WYL domain-containing protein</fullName>
    </recommendedName>
</protein>
<dbReference type="EMBL" id="QNRJ01000008">
    <property type="protein sequence ID" value="RBP03712.1"/>
    <property type="molecule type" value="Genomic_DNA"/>
</dbReference>
<proteinExistence type="predicted"/>
<organism evidence="1 2">
    <name type="scientific">Rossellomorea aquimaris</name>
    <dbReference type="NCBI Taxonomy" id="189382"/>
    <lineage>
        <taxon>Bacteria</taxon>
        <taxon>Bacillati</taxon>
        <taxon>Bacillota</taxon>
        <taxon>Bacilli</taxon>
        <taxon>Bacillales</taxon>
        <taxon>Bacillaceae</taxon>
        <taxon>Rossellomorea</taxon>
    </lineage>
</organism>
<comment type="caution">
    <text evidence="1">The sequence shown here is derived from an EMBL/GenBank/DDBJ whole genome shotgun (WGS) entry which is preliminary data.</text>
</comment>
<dbReference type="AlphaFoldDB" id="A0A366EMP9"/>
<dbReference type="Proteomes" id="UP000252118">
    <property type="component" value="Unassembled WGS sequence"/>
</dbReference>
<sequence>MNTVLHRSFMDQRPIEIIYMTPESICTKRKIIVKKIDGDIILAYCLLRKEFRRFRLYDILAAYPLLTDKERTIS</sequence>
<reference evidence="1 2" key="1">
    <citation type="submission" date="2018-06" db="EMBL/GenBank/DDBJ databases">
        <title>Freshwater and sediment microbial communities from various areas in North America, analyzing microbe dynamics in response to fracking.</title>
        <authorList>
            <person name="Lamendella R."/>
        </authorList>
    </citation>
    <scope>NUCLEOTIDE SEQUENCE [LARGE SCALE GENOMIC DNA]</scope>
    <source>
        <strain evidence="1 2">97B</strain>
    </source>
</reference>
<dbReference type="RefSeq" id="WP_113969993.1">
    <property type="nucleotide sequence ID" value="NZ_QNRJ01000008.1"/>
</dbReference>
<evidence type="ECO:0000313" key="1">
    <source>
        <dbReference type="EMBL" id="RBP03712.1"/>
    </source>
</evidence>
<gene>
    <name evidence="1" type="ORF">DET59_108134</name>
</gene>
<evidence type="ECO:0000313" key="2">
    <source>
        <dbReference type="Proteomes" id="UP000252118"/>
    </source>
</evidence>
<dbReference type="OrthoDB" id="2112405at2"/>
<name>A0A366EMP9_9BACI</name>